<dbReference type="EMBL" id="FOZW01000001">
    <property type="protein sequence ID" value="SFS41695.1"/>
    <property type="molecule type" value="Genomic_DNA"/>
</dbReference>
<dbReference type="Proteomes" id="UP000199392">
    <property type="component" value="Unassembled WGS sequence"/>
</dbReference>
<dbReference type="RefSeq" id="WP_092421717.1">
    <property type="nucleotide sequence ID" value="NZ_FNCL01000002.1"/>
</dbReference>
<dbReference type="STRING" id="311180.SAMN04488050_101661"/>
<name>A0A1I6PNS5_9RHOB</name>
<protein>
    <submittedName>
        <fullName evidence="1">Uncharacterized protein</fullName>
    </submittedName>
</protein>
<reference evidence="2" key="1">
    <citation type="submission" date="2016-10" db="EMBL/GenBank/DDBJ databases">
        <authorList>
            <person name="Varghese N."/>
            <person name="Submissions S."/>
        </authorList>
    </citation>
    <scope>NUCLEOTIDE SEQUENCE [LARGE SCALE GENOMIC DNA]</scope>
    <source>
        <strain evidence="2">DSM 26894</strain>
    </source>
</reference>
<evidence type="ECO:0000313" key="2">
    <source>
        <dbReference type="Proteomes" id="UP000199392"/>
    </source>
</evidence>
<keyword evidence="2" id="KW-1185">Reference proteome</keyword>
<evidence type="ECO:0000313" key="1">
    <source>
        <dbReference type="EMBL" id="SFS41695.1"/>
    </source>
</evidence>
<accession>A0A1I6PNS5</accession>
<gene>
    <name evidence="1" type="ORF">SAMN04488050_101661</name>
</gene>
<sequence>MSTPSFLLPSHRTETVQGHKFLIRELMASDMAHISTLDPNERGYAIVQASVSMEGVDLGDPREWKAAIFQPLLRAALVANGMSANEEPEVGNAPPHPESKTG</sequence>
<proteinExistence type="predicted"/>
<organism evidence="1 2">
    <name type="scientific">Alloyangia pacifica</name>
    <dbReference type="NCBI Taxonomy" id="311180"/>
    <lineage>
        <taxon>Bacteria</taxon>
        <taxon>Pseudomonadati</taxon>
        <taxon>Pseudomonadota</taxon>
        <taxon>Alphaproteobacteria</taxon>
        <taxon>Rhodobacterales</taxon>
        <taxon>Roseobacteraceae</taxon>
        <taxon>Alloyangia</taxon>
    </lineage>
</organism>
<dbReference type="AlphaFoldDB" id="A0A1I6PNS5"/>